<dbReference type="GO" id="GO:0003677">
    <property type="term" value="F:DNA binding"/>
    <property type="evidence" value="ECO:0007669"/>
    <property type="project" value="UniProtKB-KW"/>
</dbReference>
<evidence type="ECO:0000256" key="6">
    <source>
        <dbReference type="SAM" id="Coils"/>
    </source>
</evidence>
<evidence type="ECO:0000256" key="2">
    <source>
        <dbReference type="ARBA" id="ARBA00023015"/>
    </source>
</evidence>
<dbReference type="AlphaFoldDB" id="A0AAV2EK15"/>
<dbReference type="CDD" id="cd12203">
    <property type="entry name" value="GT1"/>
    <property type="match status" value="1"/>
</dbReference>
<dbReference type="InterPro" id="IPR001005">
    <property type="entry name" value="SANT/Myb"/>
</dbReference>
<sequence>MELELLIGGRRIPIPESFPPPFPPFPAGGNLLPSIPTVPVPPPGDDDAGGMAFPGFPPQKLRPVRGNPSSSEVRSENGLGLLQQQQQRPPMATDAMELEGTFDKLGVLMNEVCGEGGEYFPLPPDEADCATVLRSIANGGGEAQCSPGLGSPGEGSGSGRQNVEGNNSGGGVLEDESSSSSSDDEEGSSADTKKGLNRKRKRRTREKIEHFVERLVMEVMDKQEQMHAQLIEMLERRERERIMREEDWRKQEMERNKREEAAREQETSRNLALISFIHKALGDDGDVKISEQLAAISPDQAKYVSFATPCEDKGRWSEAEINALITLRTPVEPKFRIVGPKCSYLWDGISAGMKKMGFNRSGKKCSEKWENMNHYYKRSMENRGKKGFNSNKVPYFHELKLLHEKEESNSYITANQTSRDASADDVIENQLGS</sequence>
<feature type="compositionally biased region" description="Acidic residues" evidence="7">
    <location>
        <begin position="173"/>
        <end position="188"/>
    </location>
</feature>
<dbReference type="Pfam" id="PF13837">
    <property type="entry name" value="Myb_DNA-bind_4"/>
    <property type="match status" value="1"/>
</dbReference>
<evidence type="ECO:0000256" key="3">
    <source>
        <dbReference type="ARBA" id="ARBA00023125"/>
    </source>
</evidence>
<keyword evidence="4" id="KW-0804">Transcription</keyword>
<dbReference type="EMBL" id="OZ034817">
    <property type="protein sequence ID" value="CAL1386032.1"/>
    <property type="molecule type" value="Genomic_DNA"/>
</dbReference>
<feature type="region of interest" description="Disordered" evidence="7">
    <location>
        <begin position="14"/>
        <end position="91"/>
    </location>
</feature>
<keyword evidence="10" id="KW-1185">Reference proteome</keyword>
<gene>
    <name evidence="9" type="ORF">LTRI10_LOCUS27122</name>
</gene>
<evidence type="ECO:0000259" key="8">
    <source>
        <dbReference type="PROSITE" id="PS50090"/>
    </source>
</evidence>
<accession>A0AAV2EK15</accession>
<protein>
    <recommendedName>
        <fullName evidence="8">Myb-like domain-containing protein</fullName>
    </recommendedName>
</protein>
<dbReference type="PANTHER" id="PTHR21654">
    <property type="entry name" value="FI21293P1"/>
    <property type="match status" value="1"/>
</dbReference>
<evidence type="ECO:0000256" key="4">
    <source>
        <dbReference type="ARBA" id="ARBA00023163"/>
    </source>
</evidence>
<organism evidence="9 10">
    <name type="scientific">Linum trigynum</name>
    <dbReference type="NCBI Taxonomy" id="586398"/>
    <lineage>
        <taxon>Eukaryota</taxon>
        <taxon>Viridiplantae</taxon>
        <taxon>Streptophyta</taxon>
        <taxon>Embryophyta</taxon>
        <taxon>Tracheophyta</taxon>
        <taxon>Spermatophyta</taxon>
        <taxon>Magnoliopsida</taxon>
        <taxon>eudicotyledons</taxon>
        <taxon>Gunneridae</taxon>
        <taxon>Pentapetalae</taxon>
        <taxon>rosids</taxon>
        <taxon>fabids</taxon>
        <taxon>Malpighiales</taxon>
        <taxon>Linaceae</taxon>
        <taxon>Linum</taxon>
    </lineage>
</organism>
<keyword evidence="3" id="KW-0238">DNA-binding</keyword>
<feature type="compositionally biased region" description="Low complexity" evidence="7">
    <location>
        <begin position="78"/>
        <end position="87"/>
    </location>
</feature>
<evidence type="ECO:0000256" key="5">
    <source>
        <dbReference type="ARBA" id="ARBA00023242"/>
    </source>
</evidence>
<feature type="domain" description="Myb-like" evidence="8">
    <location>
        <begin position="308"/>
        <end position="373"/>
    </location>
</feature>
<evidence type="ECO:0000256" key="7">
    <source>
        <dbReference type="SAM" id="MobiDB-lite"/>
    </source>
</evidence>
<evidence type="ECO:0000313" key="9">
    <source>
        <dbReference type="EMBL" id="CAL1386032.1"/>
    </source>
</evidence>
<evidence type="ECO:0000256" key="1">
    <source>
        <dbReference type="ARBA" id="ARBA00004123"/>
    </source>
</evidence>
<dbReference type="PROSITE" id="PS50090">
    <property type="entry name" value="MYB_LIKE"/>
    <property type="match status" value="1"/>
</dbReference>
<proteinExistence type="predicted"/>
<name>A0AAV2EK15_9ROSI</name>
<keyword evidence="5" id="KW-0539">Nucleus</keyword>
<keyword evidence="6" id="KW-0175">Coiled coil</keyword>
<feature type="coiled-coil region" evidence="6">
    <location>
        <begin position="220"/>
        <end position="270"/>
    </location>
</feature>
<keyword evidence="2" id="KW-0805">Transcription regulation</keyword>
<dbReference type="InterPro" id="IPR044822">
    <property type="entry name" value="Myb_DNA-bind_4"/>
</dbReference>
<evidence type="ECO:0000313" key="10">
    <source>
        <dbReference type="Proteomes" id="UP001497516"/>
    </source>
</evidence>
<reference evidence="9 10" key="1">
    <citation type="submission" date="2024-04" db="EMBL/GenBank/DDBJ databases">
        <authorList>
            <person name="Fracassetti M."/>
        </authorList>
    </citation>
    <scope>NUCLEOTIDE SEQUENCE [LARGE SCALE GENOMIC DNA]</scope>
</reference>
<feature type="region of interest" description="Disordered" evidence="7">
    <location>
        <begin position="142"/>
        <end position="202"/>
    </location>
</feature>
<comment type="subcellular location">
    <subcellularLocation>
        <location evidence="1">Nucleus</location>
    </subcellularLocation>
</comment>
<dbReference type="PANTHER" id="PTHR21654:SF7">
    <property type="entry name" value="HOMEODOMAIN-LIKE SUPERFAMILY PROTEIN"/>
    <property type="match status" value="1"/>
</dbReference>
<dbReference type="Proteomes" id="UP001497516">
    <property type="component" value="Chromosome 4"/>
</dbReference>
<feature type="compositionally biased region" description="Pro residues" evidence="7">
    <location>
        <begin position="16"/>
        <end position="26"/>
    </location>
</feature>
<dbReference type="GO" id="GO:0005634">
    <property type="term" value="C:nucleus"/>
    <property type="evidence" value="ECO:0007669"/>
    <property type="project" value="UniProtKB-SubCell"/>
</dbReference>
<feature type="region of interest" description="Disordered" evidence="7">
    <location>
        <begin position="410"/>
        <end position="433"/>
    </location>
</feature>
<dbReference type="GO" id="GO:0006355">
    <property type="term" value="P:regulation of DNA-templated transcription"/>
    <property type="evidence" value="ECO:0007669"/>
    <property type="project" value="UniProtKB-ARBA"/>
</dbReference>
<dbReference type="Gene3D" id="1.10.10.60">
    <property type="entry name" value="Homeodomain-like"/>
    <property type="match status" value="1"/>
</dbReference>
<feature type="compositionally biased region" description="Polar residues" evidence="7">
    <location>
        <begin position="410"/>
        <end position="420"/>
    </location>
</feature>